<dbReference type="AlphaFoldDB" id="A0AAU7DMK1"/>
<dbReference type="Pfam" id="PF02321">
    <property type="entry name" value="OEP"/>
    <property type="match status" value="2"/>
</dbReference>
<dbReference type="EMBL" id="CP121196">
    <property type="protein sequence ID" value="XBH18513.1"/>
    <property type="molecule type" value="Genomic_DNA"/>
</dbReference>
<dbReference type="Gene3D" id="2.20.200.10">
    <property type="entry name" value="Outer membrane efflux proteins (OEP)"/>
    <property type="match status" value="1"/>
</dbReference>
<keyword evidence="2" id="KW-1134">Transmembrane beta strand</keyword>
<dbReference type="InterPro" id="IPR010131">
    <property type="entry name" value="MdtP/NodT-like"/>
</dbReference>
<name>A0AAU7DMK1_9BACT</name>
<dbReference type="PANTHER" id="PTHR30203:SF33">
    <property type="entry name" value="BLR4455 PROTEIN"/>
    <property type="match status" value="1"/>
</dbReference>
<comment type="similarity">
    <text evidence="1 2">Belongs to the outer membrane factor (OMF) (TC 1.B.17) family.</text>
</comment>
<sequence>MSTSPPQKHGGAIAPKERMLRAALLGLVALLSACKVGPNFHRPDLPPPPEYKGTGSTGAVVPPPNPQAGTWKSASPSDGMLRGKWWEIYQDPQLNALEEQIAPQNQNLRAAMEAYLSARDQVRVARADFYPTLSVSPATSRDQVSSHRPLIVSSTNTGYSDFQLEGQASWEPDLWGRVRRSVEAAHENAQASAADLANLDLSLHAELALDYFELRGLDSDARLLEQTVNDYQHQLDLNQQLVKGGIATEVVVAQAQALLETTRAQLVDVKQGRNQYEHAIATLMNKEAREVTLTPAPLVMTLPQVPVGVPSQLVERRPDIAAAERRAAAANAQIGIAISAFYPSVTLGGGGGFESTNVGTLIQGPSALWSLGAQATELLFDAGRRHALTDQAKHNYESQASTYRATVLGAFNEVEDRLSDLKVLEDEATTEQRAVAAAQHSLDLSNQRYKGGATNYLEVLVAEGTLLSNQRTSTDLITRQYVASVGLVRALGGGWDMTQLPH</sequence>
<keyword evidence="2" id="KW-0449">Lipoprotein</keyword>
<accession>A0AAU7DMK1</accession>
<dbReference type="GO" id="GO:0005886">
    <property type="term" value="C:plasma membrane"/>
    <property type="evidence" value="ECO:0007669"/>
    <property type="project" value="UniProtKB-SubCell"/>
</dbReference>
<dbReference type="PANTHER" id="PTHR30203">
    <property type="entry name" value="OUTER MEMBRANE CATION EFFLUX PROTEIN"/>
    <property type="match status" value="1"/>
</dbReference>
<reference evidence="3" key="1">
    <citation type="submission" date="2023-03" db="EMBL/GenBank/DDBJ databases">
        <title>Edaphobacter sp.</title>
        <authorList>
            <person name="Huber K.J."/>
            <person name="Papendorf J."/>
            <person name="Pilke C."/>
            <person name="Bunk B."/>
            <person name="Sproeer C."/>
            <person name="Pester M."/>
        </authorList>
    </citation>
    <scope>NUCLEOTIDE SEQUENCE</scope>
    <source>
        <strain evidence="3">DSM 110680</strain>
    </source>
</reference>
<keyword evidence="2" id="KW-0812">Transmembrane</keyword>
<comment type="subcellular location">
    <subcellularLocation>
        <location evidence="2">Cell membrane</location>
        <topology evidence="2">Lipid-anchor</topology>
    </subcellularLocation>
</comment>
<organism evidence="3">
    <name type="scientific">Telmatobacter sp. DSM 110680</name>
    <dbReference type="NCBI Taxonomy" id="3036704"/>
    <lineage>
        <taxon>Bacteria</taxon>
        <taxon>Pseudomonadati</taxon>
        <taxon>Acidobacteriota</taxon>
        <taxon>Terriglobia</taxon>
        <taxon>Terriglobales</taxon>
        <taxon>Acidobacteriaceae</taxon>
        <taxon>Telmatobacter</taxon>
    </lineage>
</organism>
<evidence type="ECO:0000256" key="1">
    <source>
        <dbReference type="ARBA" id="ARBA00007613"/>
    </source>
</evidence>
<keyword evidence="2" id="KW-0472">Membrane</keyword>
<protein>
    <submittedName>
        <fullName evidence="3">Efflux transporter outer membrane subunit</fullName>
    </submittedName>
</protein>
<dbReference type="Gene3D" id="1.20.1600.10">
    <property type="entry name" value="Outer membrane efflux proteins (OEP)"/>
    <property type="match status" value="1"/>
</dbReference>
<dbReference type="InterPro" id="IPR003423">
    <property type="entry name" value="OMP_efflux"/>
</dbReference>
<dbReference type="SUPFAM" id="SSF56954">
    <property type="entry name" value="Outer membrane efflux proteins (OEP)"/>
    <property type="match status" value="1"/>
</dbReference>
<evidence type="ECO:0000313" key="3">
    <source>
        <dbReference type="EMBL" id="XBH18513.1"/>
    </source>
</evidence>
<dbReference type="NCBIfam" id="TIGR01845">
    <property type="entry name" value="outer_NodT"/>
    <property type="match status" value="1"/>
</dbReference>
<keyword evidence="2" id="KW-0564">Palmitate</keyword>
<proteinExistence type="inferred from homology"/>
<evidence type="ECO:0000256" key="2">
    <source>
        <dbReference type="RuleBase" id="RU362097"/>
    </source>
</evidence>
<dbReference type="RefSeq" id="WP_348263737.1">
    <property type="nucleotide sequence ID" value="NZ_CP121196.1"/>
</dbReference>
<gene>
    <name evidence="3" type="ORF">P8935_04055</name>
</gene>
<dbReference type="GO" id="GO:0015562">
    <property type="term" value="F:efflux transmembrane transporter activity"/>
    <property type="evidence" value="ECO:0007669"/>
    <property type="project" value="InterPro"/>
</dbReference>